<dbReference type="PROSITE" id="PS01162">
    <property type="entry name" value="QOR_ZETA_CRYSTAL"/>
    <property type="match status" value="1"/>
</dbReference>
<evidence type="ECO:0000256" key="6">
    <source>
        <dbReference type="ARBA" id="ARBA00022990"/>
    </source>
</evidence>
<dbReference type="GO" id="GO:0016491">
    <property type="term" value="F:oxidoreductase activity"/>
    <property type="evidence" value="ECO:0007669"/>
    <property type="project" value="InterPro"/>
</dbReference>
<comment type="subunit">
    <text evidence="2">Homotetramer.</text>
</comment>
<dbReference type="GO" id="GO:0005737">
    <property type="term" value="C:cytoplasm"/>
    <property type="evidence" value="ECO:0007669"/>
    <property type="project" value="UniProtKB-SubCell"/>
</dbReference>
<dbReference type="InterPro" id="IPR002364">
    <property type="entry name" value="Quin_OxRdtase/zeta-crystal_CS"/>
</dbReference>
<reference evidence="8 9" key="1">
    <citation type="submission" date="2017-10" db="EMBL/GenBank/DDBJ databases">
        <title>Sequencing the genomes of 1000 actinobacteria strains.</title>
        <authorList>
            <person name="Klenk H.-P."/>
        </authorList>
    </citation>
    <scope>NUCLEOTIDE SEQUENCE [LARGE SCALE GENOMIC DNA]</scope>
    <source>
        <strain evidence="8 9">DSM 21801</strain>
    </source>
</reference>
<comment type="subcellular location">
    <subcellularLocation>
        <location evidence="1">Cytoplasm</location>
    </subcellularLocation>
</comment>
<dbReference type="InterPro" id="IPR020843">
    <property type="entry name" value="ER"/>
</dbReference>
<gene>
    <name evidence="8" type="ORF">ATL40_1656</name>
</gene>
<comment type="caution">
    <text evidence="8">The sequence shown here is derived from an EMBL/GenBank/DDBJ whole genome shotgun (WGS) entry which is preliminary data.</text>
</comment>
<dbReference type="InterPro" id="IPR011032">
    <property type="entry name" value="GroES-like_sf"/>
</dbReference>
<organism evidence="8 9">
    <name type="scientific">Serinibacter salmoneus</name>
    <dbReference type="NCBI Taxonomy" id="556530"/>
    <lineage>
        <taxon>Bacteria</taxon>
        <taxon>Bacillati</taxon>
        <taxon>Actinomycetota</taxon>
        <taxon>Actinomycetes</taxon>
        <taxon>Micrococcales</taxon>
        <taxon>Beutenbergiaceae</taxon>
        <taxon>Serinibacter</taxon>
    </lineage>
</organism>
<dbReference type="Pfam" id="PF08240">
    <property type="entry name" value="ADH_N"/>
    <property type="match status" value="1"/>
</dbReference>
<dbReference type="InterPro" id="IPR013154">
    <property type="entry name" value="ADH-like_N"/>
</dbReference>
<proteinExistence type="predicted"/>
<evidence type="ECO:0000259" key="7">
    <source>
        <dbReference type="SMART" id="SM00829"/>
    </source>
</evidence>
<dbReference type="SMART" id="SM00829">
    <property type="entry name" value="PKS_ER"/>
    <property type="match status" value="1"/>
</dbReference>
<dbReference type="RefSeq" id="WP_211283085.1">
    <property type="nucleotide sequence ID" value="NZ_PDJD01000001.1"/>
</dbReference>
<dbReference type="EMBL" id="PDJD01000001">
    <property type="protein sequence ID" value="PFG20073.1"/>
    <property type="molecule type" value="Genomic_DNA"/>
</dbReference>
<dbReference type="SUPFAM" id="SSF51735">
    <property type="entry name" value="NAD(P)-binding Rossmann-fold domains"/>
    <property type="match status" value="1"/>
</dbReference>
<evidence type="ECO:0000256" key="1">
    <source>
        <dbReference type="ARBA" id="ARBA00004496"/>
    </source>
</evidence>
<dbReference type="GO" id="GO:0008270">
    <property type="term" value="F:zinc ion binding"/>
    <property type="evidence" value="ECO:0007669"/>
    <property type="project" value="InterPro"/>
</dbReference>
<protein>
    <submittedName>
        <fullName evidence="8">NADPH:quinone reductase-like Zn-dependent oxidoreductase</fullName>
    </submittedName>
</protein>
<dbReference type="Proteomes" id="UP000224915">
    <property type="component" value="Unassembled WGS sequence"/>
</dbReference>
<evidence type="ECO:0000256" key="5">
    <source>
        <dbReference type="ARBA" id="ARBA00022884"/>
    </source>
</evidence>
<keyword evidence="4" id="KW-0521">NADP</keyword>
<keyword evidence="9" id="KW-1185">Reference proteome</keyword>
<dbReference type="InterPro" id="IPR051603">
    <property type="entry name" value="Zinc-ADH_QOR/CCCR"/>
</dbReference>
<dbReference type="AlphaFoldDB" id="A0A2A9D0A3"/>
<name>A0A2A9D0A3_9MICO</name>
<keyword evidence="3" id="KW-0963">Cytoplasm</keyword>
<evidence type="ECO:0000313" key="9">
    <source>
        <dbReference type="Proteomes" id="UP000224915"/>
    </source>
</evidence>
<dbReference type="InterPro" id="IPR036291">
    <property type="entry name" value="NAD(P)-bd_dom_sf"/>
</dbReference>
<evidence type="ECO:0000256" key="4">
    <source>
        <dbReference type="ARBA" id="ARBA00022857"/>
    </source>
</evidence>
<evidence type="ECO:0000256" key="2">
    <source>
        <dbReference type="ARBA" id="ARBA00011881"/>
    </source>
</evidence>
<keyword evidence="5" id="KW-0694">RNA-binding</keyword>
<feature type="domain" description="Enoyl reductase (ER)" evidence="7">
    <location>
        <begin position="26"/>
        <end position="359"/>
    </location>
</feature>
<dbReference type="Gene3D" id="3.40.50.720">
    <property type="entry name" value="NAD(P)-binding Rossmann-like Domain"/>
    <property type="match status" value="1"/>
</dbReference>
<dbReference type="Pfam" id="PF00107">
    <property type="entry name" value="ADH_zinc_N"/>
    <property type="match status" value="1"/>
</dbReference>
<dbReference type="InterPro" id="IPR013149">
    <property type="entry name" value="ADH-like_C"/>
</dbReference>
<dbReference type="Gene3D" id="3.90.180.10">
    <property type="entry name" value="Medium-chain alcohol dehydrogenases, catalytic domain"/>
    <property type="match status" value="1"/>
</dbReference>
<evidence type="ECO:0000256" key="3">
    <source>
        <dbReference type="ARBA" id="ARBA00022490"/>
    </source>
</evidence>
<accession>A0A2A9D0A3</accession>
<keyword evidence="6" id="KW-0007">Acetylation</keyword>
<dbReference type="SUPFAM" id="SSF50129">
    <property type="entry name" value="GroES-like"/>
    <property type="match status" value="1"/>
</dbReference>
<sequence length="361" mass="37184">MTSTPTAPTPEPVPATMRAVLLTRHGGPEVLEHAEVPTPRPAAGEVLVRVSAAALNNTDVWTRQGAYGTAQDPEALAGWLGEMDLPRIQGGDVAGVVVAVGEGVDAGMVGRRVVLDPATYHPDRVESPPIAIMGSESDGGYAQYVRVPAERAHDVTGSPLTDDQLAALPIAYGTALGMLERGRQREGETVLVSGASGGVGLALVQLARARGARVIALASPGKAEAVCAAGAHAVVPRSDSLDIAEAVAARAPDGIDVVLDVVAGDLLSGGLPMLAPGARWVVAGALGGYAISLDVRRLYLTNASIVGSTMHTREHFALLMEMARRGQVAPVIAGTYPLAEAARAQADLERRAHVGKLVLHP</sequence>
<dbReference type="GO" id="GO:0003723">
    <property type="term" value="F:RNA binding"/>
    <property type="evidence" value="ECO:0007669"/>
    <property type="project" value="UniProtKB-KW"/>
</dbReference>
<dbReference type="PANTHER" id="PTHR44154:SF1">
    <property type="entry name" value="QUINONE OXIDOREDUCTASE"/>
    <property type="match status" value="1"/>
</dbReference>
<evidence type="ECO:0000313" key="8">
    <source>
        <dbReference type="EMBL" id="PFG20073.1"/>
    </source>
</evidence>
<dbReference type="PANTHER" id="PTHR44154">
    <property type="entry name" value="QUINONE OXIDOREDUCTASE"/>
    <property type="match status" value="1"/>
</dbReference>